<sequence length="132" mass="15644">MSLTTSAGMTYSPSEEERGHRLLDRRCRSSDIRHRHNARCNHRVPIAKDCRLQRLLLLGQTQVDKWREWLIFTLERREIGRWELIRSPLGRRRSCNGFRKTLRALRLFTTAQCANNSRAKSAVPRDRDPAWF</sequence>
<gene>
    <name evidence="1" type="ORF">Bealeia1_02009</name>
</gene>
<evidence type="ECO:0000313" key="1">
    <source>
        <dbReference type="EMBL" id="WVX67790.1"/>
    </source>
</evidence>
<geneLocation type="plasmid" evidence="1 2">
    <name>pBealeia1</name>
</geneLocation>
<dbReference type="EMBL" id="CP133271">
    <property type="protein sequence ID" value="WVX67790.1"/>
    <property type="molecule type" value="Genomic_DNA"/>
</dbReference>
<dbReference type="Proteomes" id="UP001330434">
    <property type="component" value="Plasmid pBealeia1"/>
</dbReference>
<name>A0ABZ2C8G6_9PROT</name>
<reference evidence="1 2" key="1">
    <citation type="journal article" date="2024" name="Environ. Microbiol.">
        <title>Novel evolutionary insights on the interactions of the Holosporales (Alphaproteobacteria) with eukaryotic hosts from comparative genomics.</title>
        <authorList>
            <person name="Giovannini M."/>
            <person name="Petroni G."/>
            <person name="Castelli M."/>
        </authorList>
    </citation>
    <scope>NUCLEOTIDE SEQUENCE [LARGE SCALE GENOMIC DNA]</scope>
    <source>
        <strain evidence="1 2">US_Bl 15I1</strain>
    </source>
</reference>
<keyword evidence="1" id="KW-0614">Plasmid</keyword>
<keyword evidence="2" id="KW-1185">Reference proteome</keyword>
<evidence type="ECO:0000313" key="2">
    <source>
        <dbReference type="Proteomes" id="UP001330434"/>
    </source>
</evidence>
<protein>
    <submittedName>
        <fullName evidence="1">Uncharacterized protein</fullName>
    </submittedName>
</protein>
<organism evidence="1 2">
    <name type="scientific">Candidatus Bealeia paramacronuclearis</name>
    <dbReference type="NCBI Taxonomy" id="1921001"/>
    <lineage>
        <taxon>Bacteria</taxon>
        <taxon>Pseudomonadati</taxon>
        <taxon>Pseudomonadota</taxon>
        <taxon>Alphaproteobacteria</taxon>
        <taxon>Holosporales</taxon>
        <taxon>Holosporaceae</taxon>
        <taxon>Candidatus Bealeia</taxon>
    </lineage>
</organism>
<proteinExistence type="predicted"/>
<accession>A0ABZ2C8G6</accession>